<name>A0A6N7Q365_9BACT</name>
<dbReference type="Proteomes" id="UP000440224">
    <property type="component" value="Unassembled WGS sequence"/>
</dbReference>
<keyword evidence="3" id="KW-1185">Reference proteome</keyword>
<proteinExistence type="predicted"/>
<accession>A0A6N7Q365</accession>
<feature type="signal peptide" evidence="1">
    <location>
        <begin position="1"/>
        <end position="22"/>
    </location>
</feature>
<reference evidence="2 3" key="1">
    <citation type="submission" date="2019-10" db="EMBL/GenBank/DDBJ databases">
        <title>A soil myxobacterium in the family Polyangiaceae.</title>
        <authorList>
            <person name="Li Y."/>
            <person name="Wang J."/>
        </authorList>
    </citation>
    <scope>NUCLEOTIDE SEQUENCE [LARGE SCALE GENOMIC DNA]</scope>
    <source>
        <strain evidence="2 3">DSM 14734</strain>
    </source>
</reference>
<gene>
    <name evidence="2" type="ORF">GF068_35940</name>
</gene>
<comment type="caution">
    <text evidence="2">The sequence shown here is derived from an EMBL/GenBank/DDBJ whole genome shotgun (WGS) entry which is preliminary data.</text>
</comment>
<dbReference type="EMBL" id="WJIE01000016">
    <property type="protein sequence ID" value="MRG97280.1"/>
    <property type="molecule type" value="Genomic_DNA"/>
</dbReference>
<evidence type="ECO:0000256" key="1">
    <source>
        <dbReference type="SAM" id="SignalP"/>
    </source>
</evidence>
<feature type="chain" id="PRO_5026918790" description="Tryptophan synthase alpha chain" evidence="1">
    <location>
        <begin position="23"/>
        <end position="295"/>
    </location>
</feature>
<dbReference type="OrthoDB" id="5517199at2"/>
<dbReference type="RefSeq" id="WP_153824061.1">
    <property type="nucleotide sequence ID" value="NZ_WJIE01000016.1"/>
</dbReference>
<evidence type="ECO:0008006" key="4">
    <source>
        <dbReference type="Google" id="ProtNLM"/>
    </source>
</evidence>
<evidence type="ECO:0000313" key="2">
    <source>
        <dbReference type="EMBL" id="MRG97280.1"/>
    </source>
</evidence>
<keyword evidence="1" id="KW-0732">Signal</keyword>
<evidence type="ECO:0000313" key="3">
    <source>
        <dbReference type="Proteomes" id="UP000440224"/>
    </source>
</evidence>
<protein>
    <recommendedName>
        <fullName evidence="4">Tryptophan synthase alpha chain</fullName>
    </recommendedName>
</protein>
<organism evidence="2 3">
    <name type="scientific">Polyangium spumosum</name>
    <dbReference type="NCBI Taxonomy" id="889282"/>
    <lineage>
        <taxon>Bacteria</taxon>
        <taxon>Pseudomonadati</taxon>
        <taxon>Myxococcota</taxon>
        <taxon>Polyangia</taxon>
        <taxon>Polyangiales</taxon>
        <taxon>Polyangiaceae</taxon>
        <taxon>Polyangium</taxon>
    </lineage>
</organism>
<dbReference type="AlphaFoldDB" id="A0A6N7Q365"/>
<sequence>MNRMSWLLVVPLALVSALSVPAGCVEFQSFNYDSSPNTGGAGGEGGVGGGTGGTGAAPACTTPADCPDNECRSGGSCNAGKCEWTTVQASGTPAGTPVYGDCKRRECGASGAVTEVDDQSDKYDWGNPCYKDACSAWTAPQPDPLRQCTAWGKAGLCDTSFKCNECTGDGDCGANKCVVSIGKCVPAHCMDGVFESLDGETDLDCGGPCAPCAVGLKCNQRTDCDREGTCMGNPKVCLEPNCNDGAHNGDETDADCGGACAQDMANPKKCAETQGCLVPDDCQTGFSCKAGTCQP</sequence>